<feature type="transmembrane region" description="Helical" evidence="2">
    <location>
        <begin position="185"/>
        <end position="206"/>
    </location>
</feature>
<proteinExistence type="predicted"/>
<keyword evidence="2" id="KW-0812">Transmembrane</keyword>
<keyword evidence="2" id="KW-1133">Transmembrane helix</keyword>
<dbReference type="AlphaFoldDB" id="A0A9P5YTE9"/>
<comment type="caution">
    <text evidence="3">The sequence shown here is derived from an EMBL/GenBank/DDBJ whole genome shotgun (WGS) entry which is preliminary data.</text>
</comment>
<dbReference type="EMBL" id="MU155388">
    <property type="protein sequence ID" value="KAF9474269.1"/>
    <property type="molecule type" value="Genomic_DNA"/>
</dbReference>
<gene>
    <name evidence="3" type="ORF">BDN70DRAFT_885011</name>
</gene>
<feature type="transmembrane region" description="Helical" evidence="2">
    <location>
        <begin position="66"/>
        <end position="84"/>
    </location>
</feature>
<name>A0A9P5YTE9_9AGAR</name>
<dbReference type="Proteomes" id="UP000807469">
    <property type="component" value="Unassembled WGS sequence"/>
</dbReference>
<feature type="transmembrane region" description="Helical" evidence="2">
    <location>
        <begin position="226"/>
        <end position="248"/>
    </location>
</feature>
<feature type="transmembrane region" description="Helical" evidence="2">
    <location>
        <begin position="147"/>
        <end position="173"/>
    </location>
</feature>
<feature type="transmembrane region" description="Helical" evidence="2">
    <location>
        <begin position="36"/>
        <end position="54"/>
    </location>
</feature>
<evidence type="ECO:0008006" key="5">
    <source>
        <dbReference type="Google" id="ProtNLM"/>
    </source>
</evidence>
<feature type="region of interest" description="Disordered" evidence="1">
    <location>
        <begin position="319"/>
        <end position="353"/>
    </location>
</feature>
<reference evidence="3" key="1">
    <citation type="submission" date="2020-11" db="EMBL/GenBank/DDBJ databases">
        <authorList>
            <consortium name="DOE Joint Genome Institute"/>
            <person name="Ahrendt S."/>
            <person name="Riley R."/>
            <person name="Andreopoulos W."/>
            <person name="Labutti K."/>
            <person name="Pangilinan J."/>
            <person name="Ruiz-Duenas F.J."/>
            <person name="Barrasa J.M."/>
            <person name="Sanchez-Garcia M."/>
            <person name="Camarero S."/>
            <person name="Miyauchi S."/>
            <person name="Serrano A."/>
            <person name="Linde D."/>
            <person name="Babiker R."/>
            <person name="Drula E."/>
            <person name="Ayuso-Fernandez I."/>
            <person name="Pacheco R."/>
            <person name="Padilla G."/>
            <person name="Ferreira P."/>
            <person name="Barriuso J."/>
            <person name="Kellner H."/>
            <person name="Castanera R."/>
            <person name="Alfaro M."/>
            <person name="Ramirez L."/>
            <person name="Pisabarro A.G."/>
            <person name="Kuo A."/>
            <person name="Tritt A."/>
            <person name="Lipzen A."/>
            <person name="He G."/>
            <person name="Yan M."/>
            <person name="Ng V."/>
            <person name="Cullen D."/>
            <person name="Martin F."/>
            <person name="Rosso M.-N."/>
            <person name="Henrissat B."/>
            <person name="Hibbett D."/>
            <person name="Martinez A.T."/>
            <person name="Grigoriev I.V."/>
        </authorList>
    </citation>
    <scope>NUCLEOTIDE SEQUENCE</scope>
    <source>
        <strain evidence="3">CIRM-BRFM 674</strain>
    </source>
</reference>
<keyword evidence="4" id="KW-1185">Reference proteome</keyword>
<accession>A0A9P5YTE9</accession>
<feature type="transmembrane region" description="Helical" evidence="2">
    <location>
        <begin position="114"/>
        <end position="135"/>
    </location>
</feature>
<protein>
    <recommendedName>
        <fullName evidence="5">Transmembrane protein</fullName>
    </recommendedName>
</protein>
<keyword evidence="2" id="KW-0472">Membrane</keyword>
<evidence type="ECO:0000256" key="2">
    <source>
        <dbReference type="SAM" id="Phobius"/>
    </source>
</evidence>
<evidence type="ECO:0000313" key="4">
    <source>
        <dbReference type="Proteomes" id="UP000807469"/>
    </source>
</evidence>
<organism evidence="3 4">
    <name type="scientific">Pholiota conissans</name>
    <dbReference type="NCBI Taxonomy" id="109636"/>
    <lineage>
        <taxon>Eukaryota</taxon>
        <taxon>Fungi</taxon>
        <taxon>Dikarya</taxon>
        <taxon>Basidiomycota</taxon>
        <taxon>Agaricomycotina</taxon>
        <taxon>Agaricomycetes</taxon>
        <taxon>Agaricomycetidae</taxon>
        <taxon>Agaricales</taxon>
        <taxon>Agaricineae</taxon>
        <taxon>Strophariaceae</taxon>
        <taxon>Pholiota</taxon>
    </lineage>
</organism>
<evidence type="ECO:0000256" key="1">
    <source>
        <dbReference type="SAM" id="MobiDB-lite"/>
    </source>
</evidence>
<evidence type="ECO:0000313" key="3">
    <source>
        <dbReference type="EMBL" id="KAF9474269.1"/>
    </source>
</evidence>
<feature type="transmembrane region" description="Helical" evidence="2">
    <location>
        <begin position="268"/>
        <end position="286"/>
    </location>
</feature>
<feature type="compositionally biased region" description="Low complexity" evidence="1">
    <location>
        <begin position="331"/>
        <end position="343"/>
    </location>
</feature>
<sequence length="353" mass="37629">MSSSGASPTLHDALAQLGVTTALEKASIGDNLNASMFQALLMGIYTVVYVGTMYIYHLKASSKRQLVPLTVTLLYLANLAQFGIQWNAAKQQLVDNGDTRDTVFLALYSAPLRLWIPANLLNVLVLALGDGLLIWRCYNVWNCSVIVIALPSLLVFIEAALLIASTIGTAVVAQSKTGIMDRLSAAGFLLAACTTIITTTLIAYRIHTFLRNQDIAARRFKNIVDIVVQSGAVYALSMIVVGTSVMMAPDSGFESAKLYGFSVWTQAFAFPVAGISTAVMVARVAMLTDDTVAPATSFHISGLQFHARSTALTTTGAQLTVDSPSDDTELASASDGEKGSSSSNLEKKMVQDV</sequence>
<dbReference type="OrthoDB" id="3038148at2759"/>